<evidence type="ECO:0000256" key="4">
    <source>
        <dbReference type="ARBA" id="ARBA00022741"/>
    </source>
</evidence>
<dbReference type="SUPFAM" id="SSF56112">
    <property type="entry name" value="Protein kinase-like (PK-like)"/>
    <property type="match status" value="1"/>
</dbReference>
<evidence type="ECO:0000256" key="6">
    <source>
        <dbReference type="ARBA" id="ARBA00022840"/>
    </source>
</evidence>
<dbReference type="Gene3D" id="3.90.1200.10">
    <property type="match status" value="1"/>
</dbReference>
<dbReference type="EMBL" id="GFJQ02004187">
    <property type="protein sequence ID" value="JAW02783.1"/>
    <property type="molecule type" value="Transcribed_RNA"/>
</dbReference>
<dbReference type="FunFam" id="3.90.1200.10:FF:000003">
    <property type="entry name" value="fructosamine-3-kinase isoform X1"/>
    <property type="match status" value="1"/>
</dbReference>
<keyword evidence="6" id="KW-0067">ATP-binding</keyword>
<evidence type="ECO:0000313" key="10">
    <source>
        <dbReference type="EMBL" id="JAW02783.1"/>
    </source>
</evidence>
<evidence type="ECO:0000256" key="8">
    <source>
        <dbReference type="ARBA" id="ARBA00050767"/>
    </source>
</evidence>
<evidence type="ECO:0000256" key="9">
    <source>
        <dbReference type="PIRNR" id="PIRNR006221"/>
    </source>
</evidence>
<accession>A0A1Z5L5U7</accession>
<keyword evidence="3 9" id="KW-0808">Transferase</keyword>
<dbReference type="InterPro" id="IPR016477">
    <property type="entry name" value="Fructo-/Ketosamine-3-kinase"/>
</dbReference>
<dbReference type="GO" id="GO:0005524">
    <property type="term" value="F:ATP binding"/>
    <property type="evidence" value="ECO:0007669"/>
    <property type="project" value="UniProtKB-KW"/>
</dbReference>
<evidence type="ECO:0000256" key="1">
    <source>
        <dbReference type="ARBA" id="ARBA00009460"/>
    </source>
</evidence>
<organism evidence="10">
    <name type="scientific">Ornithodoros moubata</name>
    <name type="common">Soft tick</name>
    <name type="synonym">Argasid tick</name>
    <dbReference type="NCBI Taxonomy" id="6938"/>
    <lineage>
        <taxon>Eukaryota</taxon>
        <taxon>Metazoa</taxon>
        <taxon>Ecdysozoa</taxon>
        <taxon>Arthropoda</taxon>
        <taxon>Chelicerata</taxon>
        <taxon>Arachnida</taxon>
        <taxon>Acari</taxon>
        <taxon>Parasitiformes</taxon>
        <taxon>Ixodida</taxon>
        <taxon>Ixodoidea</taxon>
        <taxon>Argasidae</taxon>
        <taxon>Ornithodorinae</taxon>
        <taxon>Ornithodoros</taxon>
    </lineage>
</organism>
<keyword evidence="4" id="KW-0547">Nucleotide-binding</keyword>
<sequence length="304" mass="34102">MDDLLKKALKTTKLRGTGIGGSGCINTGECYDTDTGRVFIKQNPKAMARLMFDGEYASLSAILETNTVRVPRPIVVVDNPAGGAALAMEYVKMTSLAKHSAELGKRLANMHLDNEQKQLKSQSSSIHSSKEDFVELFGFHTTTCCGYLPLQNDWGSDWVEFFCRQRIDVQIRTAQEKYGDREAAQLWGLLQRSVPKMFEGLETIRPALLHGDLWAGNVAQTEDGPIIFDPATFYGHSEFDLSIAKLFGGFEGSFYKAYFGTIPKAEGFDRRLQLYQLFHYLNHWNHFGGSYRSSAIATMKRLVK</sequence>
<evidence type="ECO:0000256" key="7">
    <source>
        <dbReference type="ARBA" id="ARBA00048655"/>
    </source>
</evidence>
<evidence type="ECO:0000256" key="3">
    <source>
        <dbReference type="ARBA" id="ARBA00022679"/>
    </source>
</evidence>
<evidence type="ECO:0000256" key="5">
    <source>
        <dbReference type="ARBA" id="ARBA00022777"/>
    </source>
</evidence>
<dbReference type="EC" id="2.7.1.172" evidence="2"/>
<keyword evidence="5 9" id="KW-0418">Kinase</keyword>
<evidence type="ECO:0000256" key="2">
    <source>
        <dbReference type="ARBA" id="ARBA00011961"/>
    </source>
</evidence>
<dbReference type="PANTHER" id="PTHR12149:SF8">
    <property type="entry name" value="PROTEIN-RIBULOSAMINE 3-KINASE"/>
    <property type="match status" value="1"/>
</dbReference>
<dbReference type="PIRSF" id="PIRSF006221">
    <property type="entry name" value="Ketosamine-3-kinase"/>
    <property type="match status" value="1"/>
</dbReference>
<comment type="catalytic activity">
    <reaction evidence="8">
        <text>N(6)-(D-psicosyl)-L-lysyl-[protein] + ATP = N(6)-(3-O-phospho-D-psicosyl)-L-lysyl-[protein] + ADP + H(+)</text>
        <dbReference type="Rhea" id="RHEA:61392"/>
        <dbReference type="Rhea" id="RHEA-COMP:15796"/>
        <dbReference type="Rhea" id="RHEA-COMP:15797"/>
        <dbReference type="ChEBI" id="CHEBI:15378"/>
        <dbReference type="ChEBI" id="CHEBI:30616"/>
        <dbReference type="ChEBI" id="CHEBI:144621"/>
        <dbReference type="ChEBI" id="CHEBI:144622"/>
        <dbReference type="ChEBI" id="CHEBI:456216"/>
    </reaction>
    <physiologicalReaction direction="left-to-right" evidence="8">
        <dbReference type="Rhea" id="RHEA:61393"/>
    </physiologicalReaction>
</comment>
<dbReference type="InterPro" id="IPR011009">
    <property type="entry name" value="Kinase-like_dom_sf"/>
</dbReference>
<dbReference type="FunFam" id="3.30.200.20:FF:000264">
    <property type="entry name" value="Protein-ribulosamine 3-kinase, chloroplastic"/>
    <property type="match status" value="1"/>
</dbReference>
<dbReference type="GO" id="GO:0102193">
    <property type="term" value="F:protein-ribulosamine 3-kinase activity"/>
    <property type="evidence" value="ECO:0007669"/>
    <property type="project" value="UniProtKB-EC"/>
</dbReference>
<dbReference type="GO" id="GO:0005829">
    <property type="term" value="C:cytosol"/>
    <property type="evidence" value="ECO:0007669"/>
    <property type="project" value="UniProtKB-ARBA"/>
</dbReference>
<comment type="catalytic activity">
    <reaction evidence="7">
        <text>N(6)-D-ribulosyl-L-lysyl-[protein] + ATP = N(6)-(3-O-phospho-D-ribulosyl)-L-lysyl-[protein] + ADP + H(+)</text>
        <dbReference type="Rhea" id="RHEA:48432"/>
        <dbReference type="Rhea" id="RHEA-COMP:12103"/>
        <dbReference type="Rhea" id="RHEA-COMP:12104"/>
        <dbReference type="ChEBI" id="CHEBI:15378"/>
        <dbReference type="ChEBI" id="CHEBI:30616"/>
        <dbReference type="ChEBI" id="CHEBI:90418"/>
        <dbReference type="ChEBI" id="CHEBI:90420"/>
        <dbReference type="ChEBI" id="CHEBI:456216"/>
        <dbReference type="EC" id="2.7.1.172"/>
    </reaction>
    <physiologicalReaction direction="left-to-right" evidence="7">
        <dbReference type="Rhea" id="RHEA:48433"/>
    </physiologicalReaction>
</comment>
<dbReference type="AlphaFoldDB" id="A0A1Z5L5U7"/>
<dbReference type="Pfam" id="PF03881">
    <property type="entry name" value="Fructosamin_kin"/>
    <property type="match status" value="1"/>
</dbReference>
<dbReference type="GO" id="GO:0016301">
    <property type="term" value="F:kinase activity"/>
    <property type="evidence" value="ECO:0007669"/>
    <property type="project" value="UniProtKB-UniRule"/>
</dbReference>
<protein>
    <recommendedName>
        <fullName evidence="2">protein-ribulosamine 3-kinase</fullName>
        <ecNumber evidence="2">2.7.1.172</ecNumber>
    </recommendedName>
</protein>
<reference evidence="10" key="1">
    <citation type="journal article" date="2017" name="Ticks Tick Borne Dis.">
        <title>Functional annotation and analysis of the Ornithodoros moubata midgut genes differentially expressed after blood feeding.</title>
        <authorList>
            <person name="Oleaga A."/>
            <person name="Obolo-Mvoulouga P."/>
            <person name="Manzano-Roman R."/>
            <person name="Perez-Sanchez R."/>
        </authorList>
    </citation>
    <scope>NUCLEOTIDE SEQUENCE</scope>
    <source>
        <strain evidence="10">Female</strain>
        <tissue evidence="10">Gut</tissue>
    </source>
</reference>
<dbReference type="Gene3D" id="3.30.200.20">
    <property type="entry name" value="Phosphorylase Kinase, domain 1"/>
    <property type="match status" value="1"/>
</dbReference>
<name>A0A1Z5L5U7_ORNMO</name>
<dbReference type="PANTHER" id="PTHR12149">
    <property type="entry name" value="FRUCTOSAMINE 3 KINASE-RELATED PROTEIN"/>
    <property type="match status" value="1"/>
</dbReference>
<proteinExistence type="inferred from homology"/>
<comment type="similarity">
    <text evidence="1 9">Belongs to the fructosamine kinase family.</text>
</comment>